<reference evidence="1 2" key="1">
    <citation type="journal article" date="2018" name="J. Allergy Clin. Immunol.">
        <title>High-quality assembly of Dermatophagoides pteronyssinus genome and transcriptome reveals a wide range of novel allergens.</title>
        <authorList>
            <person name="Liu X.Y."/>
            <person name="Yang K.Y."/>
            <person name="Wang M.Q."/>
            <person name="Kwok J.S."/>
            <person name="Zeng X."/>
            <person name="Yang Z."/>
            <person name="Xiao X.J."/>
            <person name="Lau C.P."/>
            <person name="Li Y."/>
            <person name="Huang Z.M."/>
            <person name="Ba J.G."/>
            <person name="Yim A.K."/>
            <person name="Ouyang C.Y."/>
            <person name="Ngai S.M."/>
            <person name="Chan T.F."/>
            <person name="Leung E.L."/>
            <person name="Liu L."/>
            <person name="Liu Z.G."/>
            <person name="Tsui S.K."/>
        </authorList>
    </citation>
    <scope>NUCLEOTIDE SEQUENCE [LARGE SCALE GENOMIC DNA]</scope>
    <source>
        <strain evidence="1">Derp</strain>
    </source>
</reference>
<dbReference type="EMBL" id="NJHN03000037">
    <property type="protein sequence ID" value="KAH9421761.1"/>
    <property type="molecule type" value="Genomic_DNA"/>
</dbReference>
<evidence type="ECO:0000313" key="2">
    <source>
        <dbReference type="Proteomes" id="UP000887458"/>
    </source>
</evidence>
<organism evidence="1 2">
    <name type="scientific">Dermatophagoides pteronyssinus</name>
    <name type="common">European house dust mite</name>
    <dbReference type="NCBI Taxonomy" id="6956"/>
    <lineage>
        <taxon>Eukaryota</taxon>
        <taxon>Metazoa</taxon>
        <taxon>Ecdysozoa</taxon>
        <taxon>Arthropoda</taxon>
        <taxon>Chelicerata</taxon>
        <taxon>Arachnida</taxon>
        <taxon>Acari</taxon>
        <taxon>Acariformes</taxon>
        <taxon>Sarcoptiformes</taxon>
        <taxon>Astigmata</taxon>
        <taxon>Psoroptidia</taxon>
        <taxon>Analgoidea</taxon>
        <taxon>Pyroglyphidae</taxon>
        <taxon>Dermatophagoidinae</taxon>
        <taxon>Dermatophagoides</taxon>
    </lineage>
</organism>
<protein>
    <submittedName>
        <fullName evidence="1">Uncharacterized protein</fullName>
    </submittedName>
</protein>
<proteinExistence type="predicted"/>
<evidence type="ECO:0000313" key="1">
    <source>
        <dbReference type="EMBL" id="KAH9421761.1"/>
    </source>
</evidence>
<dbReference type="Proteomes" id="UP000887458">
    <property type="component" value="Unassembled WGS sequence"/>
</dbReference>
<name>A0ABQ8JGL8_DERPT</name>
<comment type="caution">
    <text evidence="1">The sequence shown here is derived from an EMBL/GenBank/DDBJ whole genome shotgun (WGS) entry which is preliminary data.</text>
</comment>
<reference evidence="1 2" key="2">
    <citation type="journal article" date="2022" name="Mol. Biol. Evol.">
        <title>Comparative Genomics Reveals Insights into the Divergent Evolution of Astigmatic Mites and Household Pest Adaptations.</title>
        <authorList>
            <person name="Xiong Q."/>
            <person name="Wan A.T."/>
            <person name="Liu X."/>
            <person name="Fung C.S."/>
            <person name="Xiao X."/>
            <person name="Malainual N."/>
            <person name="Hou J."/>
            <person name="Wang L."/>
            <person name="Wang M."/>
            <person name="Yang K.Y."/>
            <person name="Cui Y."/>
            <person name="Leung E.L."/>
            <person name="Nong W."/>
            <person name="Shin S.K."/>
            <person name="Au S.W."/>
            <person name="Jeong K.Y."/>
            <person name="Chew F.T."/>
            <person name="Hui J.H."/>
            <person name="Leung T.F."/>
            <person name="Tungtrongchitr A."/>
            <person name="Zhong N."/>
            <person name="Liu Z."/>
            <person name="Tsui S.K."/>
        </authorList>
    </citation>
    <scope>NUCLEOTIDE SEQUENCE [LARGE SCALE GENOMIC DNA]</scope>
    <source>
        <strain evidence="1">Derp</strain>
    </source>
</reference>
<keyword evidence="2" id="KW-1185">Reference proteome</keyword>
<gene>
    <name evidence="1" type="ORF">DERP_002049</name>
</gene>
<sequence>MNEYCTKKKRKKTVQKPEIPYENSIIANNNDNLMFILIDFGPGLGIWMWKNPYSMSNNNNHNC</sequence>
<accession>A0ABQ8JGL8</accession>